<dbReference type="InterPro" id="IPR012677">
    <property type="entry name" value="Nucleotide-bd_a/b_plait_sf"/>
</dbReference>
<comment type="caution">
    <text evidence="5">The sequence shown here is derived from an EMBL/GenBank/DDBJ whole genome shotgun (WGS) entry which is preliminary data.</text>
</comment>
<evidence type="ECO:0000256" key="3">
    <source>
        <dbReference type="SAM" id="MobiDB-lite"/>
    </source>
</evidence>
<evidence type="ECO:0000259" key="4">
    <source>
        <dbReference type="PROSITE" id="PS50102"/>
    </source>
</evidence>
<dbReference type="PANTHER" id="PTHR21245">
    <property type="entry name" value="HETEROGENEOUS NUCLEAR RIBONUCLEOPROTEIN"/>
    <property type="match status" value="1"/>
</dbReference>
<accession>A0ABC8JX16</accession>
<gene>
    <name evidence="5" type="ORF">ERUC_LOCUS13458</name>
</gene>
<dbReference type="SMART" id="SM00361">
    <property type="entry name" value="RRM_1"/>
    <property type="match status" value="1"/>
</dbReference>
<reference evidence="5 6" key="1">
    <citation type="submission" date="2022-03" db="EMBL/GenBank/DDBJ databases">
        <authorList>
            <person name="Macdonald S."/>
            <person name="Ahmed S."/>
            <person name="Newling K."/>
        </authorList>
    </citation>
    <scope>NUCLEOTIDE SEQUENCE [LARGE SCALE GENOMIC DNA]</scope>
</reference>
<dbReference type="InterPro" id="IPR003954">
    <property type="entry name" value="RRM_euk-type"/>
</dbReference>
<proteinExistence type="predicted"/>
<dbReference type="Pfam" id="PF00076">
    <property type="entry name" value="RRM_1"/>
    <property type="match status" value="3"/>
</dbReference>
<feature type="domain" description="RRM" evidence="4">
    <location>
        <begin position="294"/>
        <end position="370"/>
    </location>
</feature>
<protein>
    <recommendedName>
        <fullName evidence="4">RRM domain-containing protein</fullName>
    </recommendedName>
</protein>
<organism evidence="5 6">
    <name type="scientific">Eruca vesicaria subsp. sativa</name>
    <name type="common">Garden rocket</name>
    <name type="synonym">Eruca sativa</name>
    <dbReference type="NCBI Taxonomy" id="29727"/>
    <lineage>
        <taxon>Eukaryota</taxon>
        <taxon>Viridiplantae</taxon>
        <taxon>Streptophyta</taxon>
        <taxon>Embryophyta</taxon>
        <taxon>Tracheophyta</taxon>
        <taxon>Spermatophyta</taxon>
        <taxon>Magnoliopsida</taxon>
        <taxon>eudicotyledons</taxon>
        <taxon>Gunneridae</taxon>
        <taxon>Pentapetalae</taxon>
        <taxon>rosids</taxon>
        <taxon>malvids</taxon>
        <taxon>Brassicales</taxon>
        <taxon>Brassicaceae</taxon>
        <taxon>Brassiceae</taxon>
        <taxon>Eruca</taxon>
    </lineage>
</organism>
<dbReference type="GO" id="GO:0003723">
    <property type="term" value="F:RNA binding"/>
    <property type="evidence" value="ECO:0007669"/>
    <property type="project" value="UniProtKB-UniRule"/>
</dbReference>
<dbReference type="EMBL" id="CAKOAT010127376">
    <property type="protein sequence ID" value="CAH8335089.1"/>
    <property type="molecule type" value="Genomic_DNA"/>
</dbReference>
<evidence type="ECO:0000313" key="5">
    <source>
        <dbReference type="EMBL" id="CAH8335089.1"/>
    </source>
</evidence>
<dbReference type="InterPro" id="IPR035979">
    <property type="entry name" value="RBD_domain_sf"/>
</dbReference>
<feature type="domain" description="RRM" evidence="4">
    <location>
        <begin position="198"/>
        <end position="280"/>
    </location>
</feature>
<dbReference type="InterPro" id="IPR000504">
    <property type="entry name" value="RRM_dom"/>
</dbReference>
<feature type="region of interest" description="Disordered" evidence="3">
    <location>
        <begin position="450"/>
        <end position="495"/>
    </location>
</feature>
<feature type="compositionally biased region" description="Acidic residues" evidence="3">
    <location>
        <begin position="62"/>
        <end position="86"/>
    </location>
</feature>
<dbReference type="SMART" id="SM00360">
    <property type="entry name" value="RRM"/>
    <property type="match status" value="3"/>
</dbReference>
<feature type="region of interest" description="Disordered" evidence="3">
    <location>
        <begin position="1"/>
        <end position="86"/>
    </location>
</feature>
<dbReference type="Gene3D" id="3.30.70.330">
    <property type="match status" value="3"/>
</dbReference>
<dbReference type="FunFam" id="3.30.70.330:FF:000259">
    <property type="entry name" value="RNA-binding (RRM/RBD/RNP motifs) family protein"/>
    <property type="match status" value="1"/>
</dbReference>
<dbReference type="CDD" id="cd00590">
    <property type="entry name" value="RRM_SF"/>
    <property type="match status" value="1"/>
</dbReference>
<feature type="compositionally biased region" description="Basic and acidic residues" evidence="3">
    <location>
        <begin position="1"/>
        <end position="10"/>
    </location>
</feature>
<evidence type="ECO:0000256" key="1">
    <source>
        <dbReference type="ARBA" id="ARBA00022884"/>
    </source>
</evidence>
<keyword evidence="6" id="KW-1185">Reference proteome</keyword>
<name>A0ABC8JX16_ERUVS</name>
<sequence>MSEPRDVEDRVDYEEGSYSEMEDEVEEEQVEEYVEEEEEDDDDEDGGNQEPEVEDYRKGEGQEELAEDDDDNHIDIETAEDDEDNHIDIETAEDEEKPPASPIDEEYSHLLSLPPHGSEVFIGGLPRDVGEEDLRDLCEAIGEIFEVRLMKDRDSGESKGYAFVGFKTKDVAQKAIEELHSKEFKGKTIRCSLSETKNRLFIGNIPKNWTEDEFRKVIEEVGPGVENIELIKDPTNSTRNRGFAFVLYYNNACADYSRQKMIDSNFKLEGNAPTVTWADPKSSPENSAAAAQVKALYVKNIPENTSTEQLKELFQRHGEVTKIVTPPGKGGKRDFGFVHYAERSSALKAVKESERYEINGQPLEVVLAKPQAERKHDSSYSYGAAPTPAPFALPTFGGFAAPAYGAMGSGLGIAGSFSQPMIYGRGSMPTGMQMVPMLLPDGRVGYVLQQPGMQMAPPPPRPRRGDRNNGSSRGSGRESSDDHDGSRGGRRYRPY</sequence>
<feature type="domain" description="RRM" evidence="4">
    <location>
        <begin position="118"/>
        <end position="196"/>
    </location>
</feature>
<dbReference type="SUPFAM" id="SSF54928">
    <property type="entry name" value="RNA-binding domain, RBD"/>
    <property type="match status" value="2"/>
</dbReference>
<dbReference type="Proteomes" id="UP001642260">
    <property type="component" value="Unassembled WGS sequence"/>
</dbReference>
<dbReference type="AlphaFoldDB" id="A0ABC8JX16"/>
<evidence type="ECO:0000256" key="2">
    <source>
        <dbReference type="PROSITE-ProRule" id="PRU00176"/>
    </source>
</evidence>
<dbReference type="FunFam" id="3.30.70.330:FF:000808">
    <property type="entry name" value="Heterogeneous nuclear ribonucleoprotein Q isoform A"/>
    <property type="match status" value="1"/>
</dbReference>
<feature type="compositionally biased region" description="Basic and acidic residues" evidence="3">
    <location>
        <begin position="475"/>
        <end position="487"/>
    </location>
</feature>
<dbReference type="PROSITE" id="PS50102">
    <property type="entry name" value="RRM"/>
    <property type="match status" value="3"/>
</dbReference>
<evidence type="ECO:0000313" key="6">
    <source>
        <dbReference type="Proteomes" id="UP001642260"/>
    </source>
</evidence>
<keyword evidence="1 2" id="KW-0694">RNA-binding</keyword>
<feature type="compositionally biased region" description="Acidic residues" evidence="3">
    <location>
        <begin position="11"/>
        <end position="53"/>
    </location>
</feature>